<evidence type="ECO:0000313" key="15">
    <source>
        <dbReference type="Proteomes" id="UP000305526"/>
    </source>
</evidence>
<accession>A0A4R3Y3G9</accession>
<feature type="domain" description="ABC transmembrane type-1" evidence="11">
    <location>
        <begin position="23"/>
        <end position="304"/>
    </location>
</feature>
<organism evidence="12 14">
    <name type="scientific">Testudinibacter aquarius</name>
    <dbReference type="NCBI Taxonomy" id="1524974"/>
    <lineage>
        <taxon>Bacteria</taxon>
        <taxon>Pseudomonadati</taxon>
        <taxon>Pseudomonadota</taxon>
        <taxon>Gammaproteobacteria</taxon>
        <taxon>Pasteurellales</taxon>
        <taxon>Pasteurellaceae</taxon>
        <taxon>Testudinibacter</taxon>
    </lineage>
</organism>
<evidence type="ECO:0000256" key="5">
    <source>
        <dbReference type="ARBA" id="ARBA00022741"/>
    </source>
</evidence>
<gene>
    <name evidence="12" type="ORF">EDC16_107103</name>
    <name evidence="13" type="ORF">FHQ21_03335</name>
</gene>
<sequence>MKIGATETQHAAICRPVAAQLRWSMGLASLAQLLKLSIWLVMIQVVYLAAHNSGFPFGWLLLLLGQTIVYYTLKIKAHDQSHYAAFQLEKLLRQRLSRKISELPLGKVRSIGSGALTKVLLDDVRELHVFVADAPPLKAEAYTTPIFVLVALLVLDWRLGLMVFGFALLVMLLLRVLFSRGKLFRRQYGEALASINSAIIEYVQGMSTIRTFDAGNSSYGRFKTALNRFNAVMVSWLKQVGFATRLARSLFTPMPMMMFLIVIGVYLHSLALLSLFSLFAFLILAAGLIETMHPYMGLFHLLEKSRAAIERINELENMSSLPISPNPQKPSRYDIEFEKVSFSYTAQDQAVLKQLNLKIPEQSFTAIIGASGSGKTTLINLLLRFWDVSSGSIKLGGIDIRQINPQDLMTQCSVVFQDNFLFSCSIAENISYGLDNVEAQAIIEAAKKAHIHDFIMSLPQQYQTPVGERGQLLSGGQKQRLTIARAFLQNRPILILDEPTAFSDAKNEANLVQVFNELMRNKTVIMIAHRLSSITSADQILYMEQGRIIAQGNHHDLLQSASAYRTLWQEYQQARAWSLPAQSSSATISSATENL</sequence>
<reference evidence="13 15" key="2">
    <citation type="submission" date="2019-05" db="EMBL/GenBank/DDBJ databases">
        <title>Pasteurellaceae isolates from reptiles.</title>
        <authorList>
            <person name="Bojesen A.M."/>
            <person name="Lund E."/>
        </authorList>
    </citation>
    <scope>NUCLEOTIDE SEQUENCE [LARGE SCALE GENOMIC DNA]</scope>
    <source>
        <strain evidence="13 15">ELNT2x</strain>
    </source>
</reference>
<dbReference type="InterPro" id="IPR036640">
    <property type="entry name" value="ABC1_TM_sf"/>
</dbReference>
<evidence type="ECO:0000256" key="8">
    <source>
        <dbReference type="ARBA" id="ARBA00023136"/>
    </source>
</evidence>
<dbReference type="Proteomes" id="UP000305526">
    <property type="component" value="Unassembled WGS sequence"/>
</dbReference>
<keyword evidence="5" id="KW-0547">Nucleotide-binding</keyword>
<comment type="caution">
    <text evidence="12">The sequence shown here is derived from an EMBL/GenBank/DDBJ whole genome shotgun (WGS) entry which is preliminary data.</text>
</comment>
<dbReference type="PANTHER" id="PTHR24221:SF654">
    <property type="entry name" value="ATP-BINDING CASSETTE SUB-FAMILY B MEMBER 6"/>
    <property type="match status" value="1"/>
</dbReference>
<dbReference type="InterPro" id="IPR039421">
    <property type="entry name" value="Type_1_exporter"/>
</dbReference>
<dbReference type="InterPro" id="IPR011527">
    <property type="entry name" value="ABC1_TM_dom"/>
</dbReference>
<keyword evidence="2" id="KW-0813">Transport</keyword>
<evidence type="ECO:0000256" key="3">
    <source>
        <dbReference type="ARBA" id="ARBA00022475"/>
    </source>
</evidence>
<comment type="subcellular location">
    <subcellularLocation>
        <location evidence="1">Cell membrane</location>
        <topology evidence="1">Multi-pass membrane protein</topology>
    </subcellularLocation>
</comment>
<dbReference type="InterPro" id="IPR027417">
    <property type="entry name" value="P-loop_NTPase"/>
</dbReference>
<dbReference type="PANTHER" id="PTHR24221">
    <property type="entry name" value="ATP-BINDING CASSETTE SUB-FAMILY B"/>
    <property type="match status" value="1"/>
</dbReference>
<dbReference type="SUPFAM" id="SSF52540">
    <property type="entry name" value="P-loop containing nucleoside triphosphate hydrolases"/>
    <property type="match status" value="1"/>
</dbReference>
<dbReference type="InterPro" id="IPR003439">
    <property type="entry name" value="ABC_transporter-like_ATP-bd"/>
</dbReference>
<dbReference type="Pfam" id="PF00005">
    <property type="entry name" value="ABC_tran"/>
    <property type="match status" value="1"/>
</dbReference>
<keyword evidence="3" id="KW-1003">Cell membrane</keyword>
<feature type="transmembrane region" description="Helical" evidence="9">
    <location>
        <begin position="258"/>
        <end position="289"/>
    </location>
</feature>
<dbReference type="GO" id="GO:0005886">
    <property type="term" value="C:plasma membrane"/>
    <property type="evidence" value="ECO:0007669"/>
    <property type="project" value="UniProtKB-SubCell"/>
</dbReference>
<dbReference type="Pfam" id="PF00664">
    <property type="entry name" value="ABC_membrane"/>
    <property type="match status" value="1"/>
</dbReference>
<reference evidence="12 14" key="1">
    <citation type="submission" date="2019-03" db="EMBL/GenBank/DDBJ databases">
        <title>Genomic Encyclopedia of Type Strains, Phase IV (KMG-IV): sequencing the most valuable type-strain genomes for metagenomic binning, comparative biology and taxonomic classification.</title>
        <authorList>
            <person name="Goeker M."/>
        </authorList>
    </citation>
    <scope>NUCLEOTIDE SEQUENCE [LARGE SCALE GENOMIC DNA]</scope>
    <source>
        <strain evidence="12 14">DSM 28140</strain>
    </source>
</reference>
<dbReference type="EMBL" id="SMCP01000007">
    <property type="protein sequence ID" value="TCV86032.1"/>
    <property type="molecule type" value="Genomic_DNA"/>
</dbReference>
<evidence type="ECO:0000313" key="13">
    <source>
        <dbReference type="EMBL" id="TNG92827.1"/>
    </source>
</evidence>
<evidence type="ECO:0000259" key="11">
    <source>
        <dbReference type="PROSITE" id="PS50929"/>
    </source>
</evidence>
<dbReference type="SMART" id="SM00382">
    <property type="entry name" value="AAA"/>
    <property type="match status" value="1"/>
</dbReference>
<evidence type="ECO:0000313" key="14">
    <source>
        <dbReference type="Proteomes" id="UP000294619"/>
    </source>
</evidence>
<dbReference type="GO" id="GO:0005524">
    <property type="term" value="F:ATP binding"/>
    <property type="evidence" value="ECO:0007669"/>
    <property type="project" value="UniProtKB-KW"/>
</dbReference>
<dbReference type="GO" id="GO:0016887">
    <property type="term" value="F:ATP hydrolysis activity"/>
    <property type="evidence" value="ECO:0007669"/>
    <property type="project" value="InterPro"/>
</dbReference>
<dbReference type="RefSeq" id="WP_132967464.1">
    <property type="nucleotide sequence ID" value="NZ_LEKL01000003.1"/>
</dbReference>
<keyword evidence="6 12" id="KW-0067">ATP-binding</keyword>
<dbReference type="AlphaFoldDB" id="A0A4R3Y3G9"/>
<keyword evidence="15" id="KW-1185">Reference proteome</keyword>
<dbReference type="Gene3D" id="3.40.50.300">
    <property type="entry name" value="P-loop containing nucleotide triphosphate hydrolases"/>
    <property type="match status" value="1"/>
</dbReference>
<dbReference type="GO" id="GO:0034040">
    <property type="term" value="F:ATPase-coupled lipid transmembrane transporter activity"/>
    <property type="evidence" value="ECO:0007669"/>
    <property type="project" value="TreeGrafter"/>
</dbReference>
<name>A0A4R3Y3G9_9PAST</name>
<evidence type="ECO:0000313" key="12">
    <source>
        <dbReference type="EMBL" id="TCV86032.1"/>
    </source>
</evidence>
<evidence type="ECO:0000256" key="7">
    <source>
        <dbReference type="ARBA" id="ARBA00022989"/>
    </source>
</evidence>
<dbReference type="Proteomes" id="UP000294619">
    <property type="component" value="Unassembled WGS sequence"/>
</dbReference>
<evidence type="ECO:0000259" key="10">
    <source>
        <dbReference type="PROSITE" id="PS50893"/>
    </source>
</evidence>
<dbReference type="PROSITE" id="PS50929">
    <property type="entry name" value="ABC_TM1F"/>
    <property type="match status" value="1"/>
</dbReference>
<keyword evidence="4 9" id="KW-0812">Transmembrane</keyword>
<dbReference type="GO" id="GO:0140359">
    <property type="term" value="F:ABC-type transporter activity"/>
    <property type="evidence" value="ECO:0007669"/>
    <property type="project" value="InterPro"/>
</dbReference>
<feature type="domain" description="ABC transporter" evidence="10">
    <location>
        <begin position="335"/>
        <end position="570"/>
    </location>
</feature>
<dbReference type="SUPFAM" id="SSF90123">
    <property type="entry name" value="ABC transporter transmembrane region"/>
    <property type="match status" value="1"/>
</dbReference>
<feature type="transmembrane region" description="Helical" evidence="9">
    <location>
        <begin position="30"/>
        <end position="50"/>
    </location>
</feature>
<dbReference type="Gene3D" id="1.20.1560.10">
    <property type="entry name" value="ABC transporter type 1, transmembrane domain"/>
    <property type="match status" value="1"/>
</dbReference>
<dbReference type="InterPro" id="IPR003593">
    <property type="entry name" value="AAA+_ATPase"/>
</dbReference>
<dbReference type="EMBL" id="VDGV01000021">
    <property type="protein sequence ID" value="TNG92827.1"/>
    <property type="molecule type" value="Genomic_DNA"/>
</dbReference>
<dbReference type="PROSITE" id="PS00211">
    <property type="entry name" value="ABC_TRANSPORTER_1"/>
    <property type="match status" value="1"/>
</dbReference>
<dbReference type="FunFam" id="3.40.50.300:FF:000221">
    <property type="entry name" value="Multidrug ABC transporter ATP-binding protein"/>
    <property type="match status" value="1"/>
</dbReference>
<evidence type="ECO:0000256" key="1">
    <source>
        <dbReference type="ARBA" id="ARBA00004651"/>
    </source>
</evidence>
<evidence type="ECO:0000256" key="2">
    <source>
        <dbReference type="ARBA" id="ARBA00022448"/>
    </source>
</evidence>
<evidence type="ECO:0000256" key="9">
    <source>
        <dbReference type="SAM" id="Phobius"/>
    </source>
</evidence>
<evidence type="ECO:0000256" key="6">
    <source>
        <dbReference type="ARBA" id="ARBA00022840"/>
    </source>
</evidence>
<dbReference type="InterPro" id="IPR017871">
    <property type="entry name" value="ABC_transporter-like_CS"/>
</dbReference>
<keyword evidence="7 9" id="KW-1133">Transmembrane helix</keyword>
<feature type="transmembrane region" description="Helical" evidence="9">
    <location>
        <begin position="161"/>
        <end position="178"/>
    </location>
</feature>
<evidence type="ECO:0000256" key="4">
    <source>
        <dbReference type="ARBA" id="ARBA00022692"/>
    </source>
</evidence>
<proteinExistence type="predicted"/>
<keyword evidence="8 9" id="KW-0472">Membrane</keyword>
<protein>
    <submittedName>
        <fullName evidence="13">ABC transporter ATP-binding protein</fullName>
    </submittedName>
    <submittedName>
        <fullName evidence="12">ATP-binding cassette subfamily B protein</fullName>
    </submittedName>
</protein>
<dbReference type="PROSITE" id="PS50893">
    <property type="entry name" value="ABC_TRANSPORTER_2"/>
    <property type="match status" value="1"/>
</dbReference>